<organism evidence="1 2">
    <name type="scientific">Hygrophoropsis aurantiaca</name>
    <dbReference type="NCBI Taxonomy" id="72124"/>
    <lineage>
        <taxon>Eukaryota</taxon>
        <taxon>Fungi</taxon>
        <taxon>Dikarya</taxon>
        <taxon>Basidiomycota</taxon>
        <taxon>Agaricomycotina</taxon>
        <taxon>Agaricomycetes</taxon>
        <taxon>Agaricomycetidae</taxon>
        <taxon>Boletales</taxon>
        <taxon>Coniophorineae</taxon>
        <taxon>Hygrophoropsidaceae</taxon>
        <taxon>Hygrophoropsis</taxon>
    </lineage>
</organism>
<evidence type="ECO:0000313" key="2">
    <source>
        <dbReference type="Proteomes" id="UP000790377"/>
    </source>
</evidence>
<protein>
    <submittedName>
        <fullName evidence="1">WD40-repeat-containing domain protein</fullName>
    </submittedName>
</protein>
<name>A0ACB8ACG9_9AGAM</name>
<dbReference type="EMBL" id="MU267700">
    <property type="protein sequence ID" value="KAH7910792.1"/>
    <property type="molecule type" value="Genomic_DNA"/>
</dbReference>
<accession>A0ACB8ACG9</accession>
<gene>
    <name evidence="1" type="ORF">BJ138DRAFT_1152176</name>
</gene>
<keyword evidence="2" id="KW-1185">Reference proteome</keyword>
<evidence type="ECO:0000313" key="1">
    <source>
        <dbReference type="EMBL" id="KAH7910792.1"/>
    </source>
</evidence>
<sequence length="416" mass="45166">MNGRVQVFDVAIGGTVVGPFKTHADTVASLVFTHDGQQIITASWDKAIRVWNGASGREVGEPMLGHEESISQIALSNNGLCIASASSDHTVRIWDVSTRRQIGDLLRAQDPVGSVAWSLSSLSIIAGDFDGNIHLWTVPPLDDNITAQAPVLNANTPPLPVGSTRALRSRTNSISSSVLNLSAGPLPTPPRPTELDNVTAEENDWEFSTNESFDSVLDLPADGTRPAQRRKRRRRRAAAPVASTSSLPVPTNHQMSPAIISAPRHSPPLANKTTSPPTQTTPDTHAVAGAPAPRIGALRRLWRQRRTLPRWTRRKPHKNRNATRKSQPIAPSPVPNAPADDIETQSIEVATDHAEAYDTRRRQNHASYHVSSRDPGANPYIPPPKASRCTPLRVHIVSLGMHHHAPSRGVNPSRRL</sequence>
<comment type="caution">
    <text evidence="1">The sequence shown here is derived from an EMBL/GenBank/DDBJ whole genome shotgun (WGS) entry which is preliminary data.</text>
</comment>
<dbReference type="Proteomes" id="UP000790377">
    <property type="component" value="Unassembled WGS sequence"/>
</dbReference>
<reference evidence="1" key="1">
    <citation type="journal article" date="2021" name="New Phytol.">
        <title>Evolutionary innovations through gain and loss of genes in the ectomycorrhizal Boletales.</title>
        <authorList>
            <person name="Wu G."/>
            <person name="Miyauchi S."/>
            <person name="Morin E."/>
            <person name="Kuo A."/>
            <person name="Drula E."/>
            <person name="Varga T."/>
            <person name="Kohler A."/>
            <person name="Feng B."/>
            <person name="Cao Y."/>
            <person name="Lipzen A."/>
            <person name="Daum C."/>
            <person name="Hundley H."/>
            <person name="Pangilinan J."/>
            <person name="Johnson J."/>
            <person name="Barry K."/>
            <person name="LaButti K."/>
            <person name="Ng V."/>
            <person name="Ahrendt S."/>
            <person name="Min B."/>
            <person name="Choi I.G."/>
            <person name="Park H."/>
            <person name="Plett J.M."/>
            <person name="Magnuson J."/>
            <person name="Spatafora J.W."/>
            <person name="Nagy L.G."/>
            <person name="Henrissat B."/>
            <person name="Grigoriev I.V."/>
            <person name="Yang Z.L."/>
            <person name="Xu J."/>
            <person name="Martin F.M."/>
        </authorList>
    </citation>
    <scope>NUCLEOTIDE SEQUENCE</scope>
    <source>
        <strain evidence="1">ATCC 28755</strain>
    </source>
</reference>
<proteinExistence type="predicted"/>